<gene>
    <name evidence="2" type="ORF">DBV05_g10998</name>
</gene>
<comment type="caution">
    <text evidence="2">The sequence shown here is derived from an EMBL/GenBank/DDBJ whole genome shotgun (WGS) entry which is preliminary data.</text>
</comment>
<proteinExistence type="predicted"/>
<dbReference type="OrthoDB" id="3787379at2759"/>
<sequence>MAKLTDLPRELRQKILLAAVQQEDRLVGSTWPQTITTLLRVCKTLRRDMPWVLNTWSPQRWLQRPSDLTTPPTSLTIDGVACGPFASKPMHTLRISIFHDALPANIRKADWAMSRAEVLHPELIDAWNAFVSQLPVDETVRPTVLLDVTPAPGWMRAGHLYELNALLLDDRTARIFMSWQVDGIAELVLRIHRHYAENVDVKLTGALAVKSSQFVAGVVHRLLWNNGIRIHFVGEYVDPARAGLGMIRHAVQRLAPKKKTAEVEDWARAVRLAPLRKVEWSKKSIKLFDRACDGGSVEAVTDDLREVAELMVDERRTRVEMPPSGNAHRAMVHSVAQDMGLQTSSEGEGENRYVVITKKSVWS</sequence>
<dbReference type="InterPro" id="IPR001374">
    <property type="entry name" value="R3H_dom"/>
</dbReference>
<dbReference type="Proteomes" id="UP000325902">
    <property type="component" value="Unassembled WGS sequence"/>
</dbReference>
<dbReference type="SMART" id="SM00393">
    <property type="entry name" value="R3H"/>
    <property type="match status" value="1"/>
</dbReference>
<dbReference type="GO" id="GO:0003676">
    <property type="term" value="F:nucleic acid binding"/>
    <property type="evidence" value="ECO:0007669"/>
    <property type="project" value="UniProtKB-UniRule"/>
</dbReference>
<dbReference type="AlphaFoldDB" id="A0A5N5CYA2"/>
<dbReference type="Pfam" id="PF01424">
    <property type="entry name" value="R3H"/>
    <property type="match status" value="1"/>
</dbReference>
<evidence type="ECO:0000259" key="1">
    <source>
        <dbReference type="PROSITE" id="PS51061"/>
    </source>
</evidence>
<feature type="domain" description="R3H" evidence="1">
    <location>
        <begin position="298"/>
        <end position="360"/>
    </location>
</feature>
<keyword evidence="3" id="KW-1185">Reference proteome</keyword>
<dbReference type="SUPFAM" id="SSF82708">
    <property type="entry name" value="R3H domain"/>
    <property type="match status" value="1"/>
</dbReference>
<reference evidence="2 3" key="1">
    <citation type="journal article" date="2019" name="Sci. Rep.">
        <title>A multi-omics analysis of the grapevine pathogen Lasiodiplodia theobromae reveals that temperature affects the expression of virulence- and pathogenicity-related genes.</title>
        <authorList>
            <person name="Felix C."/>
            <person name="Meneses R."/>
            <person name="Goncalves M.F.M."/>
            <person name="Tilleman L."/>
            <person name="Duarte A.S."/>
            <person name="Jorrin-Novo J.V."/>
            <person name="Van de Peer Y."/>
            <person name="Deforce D."/>
            <person name="Van Nieuwerburgh F."/>
            <person name="Esteves A.C."/>
            <person name="Alves A."/>
        </authorList>
    </citation>
    <scope>NUCLEOTIDE SEQUENCE [LARGE SCALE GENOMIC DNA]</scope>
    <source>
        <strain evidence="2 3">LA-SOL3</strain>
    </source>
</reference>
<dbReference type="CDD" id="cd02325">
    <property type="entry name" value="R3H"/>
    <property type="match status" value="1"/>
</dbReference>
<dbReference type="InterPro" id="IPR036867">
    <property type="entry name" value="R3H_dom_sf"/>
</dbReference>
<accession>A0A5N5CYA2</accession>
<dbReference type="EMBL" id="VCHE01000141">
    <property type="protein sequence ID" value="KAB2570333.1"/>
    <property type="molecule type" value="Genomic_DNA"/>
</dbReference>
<dbReference type="Gene3D" id="3.30.1370.50">
    <property type="entry name" value="R3H-like domain"/>
    <property type="match status" value="1"/>
</dbReference>
<dbReference type="PROSITE" id="PS51061">
    <property type="entry name" value="R3H"/>
    <property type="match status" value="1"/>
</dbReference>
<evidence type="ECO:0000313" key="3">
    <source>
        <dbReference type="Proteomes" id="UP000325902"/>
    </source>
</evidence>
<organism evidence="2 3">
    <name type="scientific">Lasiodiplodia theobromae</name>
    <dbReference type="NCBI Taxonomy" id="45133"/>
    <lineage>
        <taxon>Eukaryota</taxon>
        <taxon>Fungi</taxon>
        <taxon>Dikarya</taxon>
        <taxon>Ascomycota</taxon>
        <taxon>Pezizomycotina</taxon>
        <taxon>Dothideomycetes</taxon>
        <taxon>Dothideomycetes incertae sedis</taxon>
        <taxon>Botryosphaeriales</taxon>
        <taxon>Botryosphaeriaceae</taxon>
        <taxon>Lasiodiplodia</taxon>
    </lineage>
</organism>
<evidence type="ECO:0000313" key="2">
    <source>
        <dbReference type="EMBL" id="KAB2570333.1"/>
    </source>
</evidence>
<name>A0A5N5CYA2_9PEZI</name>
<protein>
    <recommendedName>
        <fullName evidence="1">R3H domain-containing protein</fullName>
    </recommendedName>
</protein>